<evidence type="ECO:0000256" key="1">
    <source>
        <dbReference type="SAM" id="Phobius"/>
    </source>
</evidence>
<sequence>MVDTQNLWLGLQAIASFEVQIMALLGVLAGILVSSLPGLSAVMAVALLLPLTFGMGPVSALLLLSGIYVGAMFGGAIPAILLSTPGTPSAVSTTFDGYPMAKSGKAGKAISVACIASVVAGIFGVLVLTLIAPPIAAFALKFSAPEYFAVAVFGLAVISSLSEGSVVKAFASGMLGLLLAVIGMDPITSFARFTYGIPELLGGVSFLAVMVGTAALAEVLYQIDTETKQTNVKYTIDNMHVTKQELRQMVKPTIIGCVLGVIIGIMPAAGANIASFVSWAQAKMWSKHPEEFGKGSIEGLTASEAGNNSVIGGDLVPMLTLGIPGDPVTAVMMGALILQGLRPGPMLFTEHPDIVYGLFLGLIISNIWVLPIGLFGARFFAKMSSVRKEILWPTILALCVLGSYAAESNMAAVYTLGLFGLIGYAMKKVKLPTAPLILGILLGPMAEENLRRALMSSNMDATIFFTRPISLCLLLVAALTLVWPWFQDWYQKRTAEKLGIEGPLE</sequence>
<keyword evidence="4" id="KW-1185">Reference proteome</keyword>
<feature type="transmembrane region" description="Helical" evidence="1">
    <location>
        <begin position="61"/>
        <end position="82"/>
    </location>
</feature>
<accession>A0A154BPL3</accession>
<feature type="transmembrane region" description="Helical" evidence="1">
    <location>
        <begin position="418"/>
        <end position="443"/>
    </location>
</feature>
<feature type="domain" description="DUF112" evidence="2">
    <location>
        <begin position="22"/>
        <end position="438"/>
    </location>
</feature>
<dbReference type="PANTHER" id="PTHR35342:SF5">
    <property type="entry name" value="TRICARBOXYLIC TRANSPORT PROTEIN"/>
    <property type="match status" value="1"/>
</dbReference>
<dbReference type="STRING" id="1794912.AXX12_05855"/>
<feature type="transmembrane region" description="Helical" evidence="1">
    <location>
        <begin position="200"/>
        <end position="221"/>
    </location>
</feature>
<keyword evidence="1" id="KW-0812">Transmembrane</keyword>
<reference evidence="3 4" key="1">
    <citation type="submission" date="2016-02" db="EMBL/GenBank/DDBJ databases">
        <title>Anaerosporomusa subterraneum gen. nov., sp. nov., a spore-forming obligate anaerobe isolated from saprolite.</title>
        <authorList>
            <person name="Choi J.K."/>
            <person name="Shah M."/>
            <person name="Yee N."/>
        </authorList>
    </citation>
    <scope>NUCLEOTIDE SEQUENCE [LARGE SCALE GENOMIC DNA]</scope>
    <source>
        <strain evidence="3 4">RU4</strain>
    </source>
</reference>
<keyword evidence="1" id="KW-0472">Membrane</keyword>
<feature type="transmembrane region" description="Helical" evidence="1">
    <location>
        <begin position="169"/>
        <end position="188"/>
    </location>
</feature>
<evidence type="ECO:0000259" key="2">
    <source>
        <dbReference type="Pfam" id="PF01970"/>
    </source>
</evidence>
<feature type="transmembrane region" description="Helical" evidence="1">
    <location>
        <begin position="464"/>
        <end position="486"/>
    </location>
</feature>
<evidence type="ECO:0000313" key="3">
    <source>
        <dbReference type="EMBL" id="KYZ75963.1"/>
    </source>
</evidence>
<dbReference type="EMBL" id="LSGP01000017">
    <property type="protein sequence ID" value="KYZ75963.1"/>
    <property type="molecule type" value="Genomic_DNA"/>
</dbReference>
<dbReference type="InterPro" id="IPR002823">
    <property type="entry name" value="DUF112_TM"/>
</dbReference>
<feature type="transmembrane region" description="Helical" evidence="1">
    <location>
        <begin position="109"/>
        <end position="132"/>
    </location>
</feature>
<feature type="transmembrane region" description="Helical" evidence="1">
    <location>
        <begin position="144"/>
        <end position="162"/>
    </location>
</feature>
<feature type="transmembrane region" description="Helical" evidence="1">
    <location>
        <begin position="354"/>
        <end position="377"/>
    </location>
</feature>
<dbReference type="Proteomes" id="UP000076268">
    <property type="component" value="Unassembled WGS sequence"/>
</dbReference>
<keyword evidence="1" id="KW-1133">Transmembrane helix</keyword>
<feature type="transmembrane region" description="Helical" evidence="1">
    <location>
        <begin position="253"/>
        <end position="279"/>
    </location>
</feature>
<feature type="transmembrane region" description="Helical" evidence="1">
    <location>
        <begin position="21"/>
        <end position="49"/>
    </location>
</feature>
<protein>
    <recommendedName>
        <fullName evidence="2">DUF112 domain-containing protein</fullName>
    </recommendedName>
</protein>
<evidence type="ECO:0000313" key="4">
    <source>
        <dbReference type="Proteomes" id="UP000076268"/>
    </source>
</evidence>
<dbReference type="RefSeq" id="WP_066240576.1">
    <property type="nucleotide sequence ID" value="NZ_LSGP01000017.1"/>
</dbReference>
<name>A0A154BPL3_ANASB</name>
<organism evidence="3 4">
    <name type="scientific">Anaerosporomusa subterranea</name>
    <dbReference type="NCBI Taxonomy" id="1794912"/>
    <lineage>
        <taxon>Bacteria</taxon>
        <taxon>Bacillati</taxon>
        <taxon>Bacillota</taxon>
        <taxon>Negativicutes</taxon>
        <taxon>Acetonemataceae</taxon>
        <taxon>Anaerosporomusa</taxon>
    </lineage>
</organism>
<gene>
    <name evidence="3" type="ORF">AXX12_05855</name>
</gene>
<feature type="transmembrane region" description="Helical" evidence="1">
    <location>
        <begin position="389"/>
        <end position="406"/>
    </location>
</feature>
<proteinExistence type="predicted"/>
<dbReference type="OrthoDB" id="9781349at2"/>
<comment type="caution">
    <text evidence="3">The sequence shown here is derived from an EMBL/GenBank/DDBJ whole genome shotgun (WGS) entry which is preliminary data.</text>
</comment>
<dbReference type="PANTHER" id="PTHR35342">
    <property type="entry name" value="TRICARBOXYLIC TRANSPORT PROTEIN"/>
    <property type="match status" value="1"/>
</dbReference>
<dbReference type="AlphaFoldDB" id="A0A154BPL3"/>
<dbReference type="Pfam" id="PF01970">
    <property type="entry name" value="TctA"/>
    <property type="match status" value="1"/>
</dbReference>